<feature type="region of interest" description="Disordered" evidence="5">
    <location>
        <begin position="1"/>
        <end position="38"/>
    </location>
</feature>
<dbReference type="Gene3D" id="1.20.1080.10">
    <property type="entry name" value="Glycerol uptake facilitator protein"/>
    <property type="match status" value="1"/>
</dbReference>
<feature type="transmembrane region" description="Helical" evidence="6">
    <location>
        <begin position="264"/>
        <end position="289"/>
    </location>
</feature>
<proteinExistence type="predicted"/>
<dbReference type="PANTHER" id="PTHR30520:SF2">
    <property type="entry name" value="INNER MEMBRANE PROTEIN YFDC"/>
    <property type="match status" value="1"/>
</dbReference>
<evidence type="ECO:0000313" key="7">
    <source>
        <dbReference type="EMBL" id="RKF12611.1"/>
    </source>
</evidence>
<comment type="caution">
    <text evidence="7">The sequence shown here is derived from an EMBL/GenBank/DDBJ whole genome shotgun (WGS) entry which is preliminary data.</text>
</comment>
<name>A0A3A8B7H9_9RHOB</name>
<reference evidence="7 8" key="1">
    <citation type="submission" date="2018-09" db="EMBL/GenBank/DDBJ databases">
        <title>Roseovarius spongiae sp. nov., isolated from a marine sponge.</title>
        <authorList>
            <person name="Zhuang L."/>
            <person name="Luo L."/>
        </authorList>
    </citation>
    <scope>NUCLEOTIDE SEQUENCE [LARGE SCALE GENOMIC DNA]</scope>
    <source>
        <strain evidence="7 8">HN-E21</strain>
    </source>
</reference>
<evidence type="ECO:0000313" key="8">
    <source>
        <dbReference type="Proteomes" id="UP000281128"/>
    </source>
</evidence>
<dbReference type="InterPro" id="IPR023271">
    <property type="entry name" value="Aquaporin-like"/>
</dbReference>
<evidence type="ECO:0000256" key="2">
    <source>
        <dbReference type="ARBA" id="ARBA00022692"/>
    </source>
</evidence>
<feature type="transmembrane region" description="Helical" evidence="6">
    <location>
        <begin position="198"/>
        <end position="217"/>
    </location>
</feature>
<dbReference type="GO" id="GO:0015499">
    <property type="term" value="F:formate transmembrane transporter activity"/>
    <property type="evidence" value="ECO:0007669"/>
    <property type="project" value="TreeGrafter"/>
</dbReference>
<dbReference type="Proteomes" id="UP000281128">
    <property type="component" value="Unassembled WGS sequence"/>
</dbReference>
<gene>
    <name evidence="7" type="ORF">D6850_16735</name>
</gene>
<feature type="transmembrane region" description="Helical" evidence="6">
    <location>
        <begin position="150"/>
        <end position="178"/>
    </location>
</feature>
<sequence>MSDENRQEADAGDTPRDAAQEAESEGPAGRALTAREQDQVKERRRLSAMTVYAILHAEGEEELRRPVRSLWWSGVAAGIAISTSLLAEGLLYNVFEGHPRREFIAWFGYSAGFIIVILSRLQLFTENTISALLPLLAEWSTGRLWRMMRLWAIVFVANLLGTFATAFITLELMTTGAANIEAMLELSRKAVEIQDWRALLLGVPAGFYIAALVWLLPSSKSFEIFTIIFISWLIAAGGFTHVIVGSSKVFMVVLSGELSLLTALLHNILPVLVGNVIGGSGLFAMLAYAQVSQEM</sequence>
<evidence type="ECO:0000256" key="1">
    <source>
        <dbReference type="ARBA" id="ARBA00004141"/>
    </source>
</evidence>
<feature type="transmembrane region" description="Helical" evidence="6">
    <location>
        <begin position="70"/>
        <end position="91"/>
    </location>
</feature>
<evidence type="ECO:0000256" key="4">
    <source>
        <dbReference type="ARBA" id="ARBA00023136"/>
    </source>
</evidence>
<dbReference type="EMBL" id="RAPE01000006">
    <property type="protein sequence ID" value="RKF12611.1"/>
    <property type="molecule type" value="Genomic_DNA"/>
</dbReference>
<keyword evidence="2 6" id="KW-0812">Transmembrane</keyword>
<evidence type="ECO:0000256" key="3">
    <source>
        <dbReference type="ARBA" id="ARBA00022989"/>
    </source>
</evidence>
<dbReference type="PANTHER" id="PTHR30520">
    <property type="entry name" value="FORMATE TRANSPORTER-RELATED"/>
    <property type="match status" value="1"/>
</dbReference>
<dbReference type="OrthoDB" id="261587at2"/>
<feature type="transmembrane region" description="Helical" evidence="6">
    <location>
        <begin position="224"/>
        <end position="244"/>
    </location>
</feature>
<keyword evidence="8" id="KW-1185">Reference proteome</keyword>
<keyword evidence="4 6" id="KW-0472">Membrane</keyword>
<organism evidence="7 8">
    <name type="scientific">Roseovarius spongiae</name>
    <dbReference type="NCBI Taxonomy" id="2320272"/>
    <lineage>
        <taxon>Bacteria</taxon>
        <taxon>Pseudomonadati</taxon>
        <taxon>Pseudomonadota</taxon>
        <taxon>Alphaproteobacteria</taxon>
        <taxon>Rhodobacterales</taxon>
        <taxon>Roseobacteraceae</taxon>
        <taxon>Roseovarius</taxon>
    </lineage>
</organism>
<dbReference type="GO" id="GO:0005886">
    <property type="term" value="C:plasma membrane"/>
    <property type="evidence" value="ECO:0007669"/>
    <property type="project" value="TreeGrafter"/>
</dbReference>
<evidence type="ECO:0000256" key="5">
    <source>
        <dbReference type="SAM" id="MobiDB-lite"/>
    </source>
</evidence>
<keyword evidence="3 6" id="KW-1133">Transmembrane helix</keyword>
<evidence type="ECO:0000256" key="6">
    <source>
        <dbReference type="SAM" id="Phobius"/>
    </source>
</evidence>
<protein>
    <submittedName>
        <fullName evidence="7">Formate/nitrite transporter family protein</fullName>
    </submittedName>
</protein>
<comment type="subcellular location">
    <subcellularLocation>
        <location evidence="1">Membrane</location>
        <topology evidence="1">Multi-pass membrane protein</topology>
    </subcellularLocation>
</comment>
<feature type="compositionally biased region" description="Basic and acidic residues" evidence="5">
    <location>
        <begin position="1"/>
        <end position="19"/>
    </location>
</feature>
<dbReference type="RefSeq" id="WP_121168763.1">
    <property type="nucleotide sequence ID" value="NZ_RAPE01000006.1"/>
</dbReference>
<feature type="transmembrane region" description="Helical" evidence="6">
    <location>
        <begin position="103"/>
        <end position="123"/>
    </location>
</feature>
<accession>A0A3A8B7H9</accession>
<dbReference type="InterPro" id="IPR000292">
    <property type="entry name" value="For/NO2_transpt"/>
</dbReference>
<dbReference type="AlphaFoldDB" id="A0A3A8B7H9"/>
<dbReference type="Pfam" id="PF01226">
    <property type="entry name" value="Form_Nir_trans"/>
    <property type="match status" value="1"/>
</dbReference>